<dbReference type="AlphaFoldDB" id="A0A813KAD4"/>
<feature type="non-terminal residue" evidence="3">
    <location>
        <position position="1"/>
    </location>
</feature>
<sequence length="536" mass="58775">AREPDAEPMLPLPLSQRLPEAVGLMLREPLKQLLKELEREQVEGQDGPSTQVAASADGLAPLGIFLRRLLQALDDLQRLFDAASSARTPADWARATMQWLAGAREELSLRGQEAGSALRNLVAKPPSEVCQGVELSTQLQSFLKSSISEALRESGSGVRNFDQELADLREELRENRGAAQAAAAEASRQMAAAALREKQIVEQSMEQFLDSKLKATEERQWRCLEEEMARSRAEIRQLSELWSAQGVQREREFEALQAHAQAAVVELRCSEGSVDLARSQAESEKRALEEARAHFLEERKDEELRQSAAVAQATEAVGSELLRERRERGVLALQLTEAMDAMASKDRLLGQLRAPKGEELWERARAEAPVQAALTPAWSVSSHERDGHVRHRSGPIPPFPFPASGTPSAKVTARRAWSASSLPMAEPVVLKHSASPQRPSLEELAAAQDGAGSVCRISTDSSPFVGAGDFGQRRRMVTEVASAPAPCAASNARPWDMPPQEFLALWRRSKGTDSSIPFQSPARASNETLRITANFE</sequence>
<accession>A0A813KAD4</accession>
<dbReference type="Proteomes" id="UP000626109">
    <property type="component" value="Unassembled WGS sequence"/>
</dbReference>
<reference evidence="3" key="1">
    <citation type="submission" date="2021-02" db="EMBL/GenBank/DDBJ databases">
        <authorList>
            <person name="Dougan E. K."/>
            <person name="Rhodes N."/>
            <person name="Thang M."/>
            <person name="Chan C."/>
        </authorList>
    </citation>
    <scope>NUCLEOTIDE SEQUENCE</scope>
</reference>
<feature type="coiled-coil region" evidence="1">
    <location>
        <begin position="274"/>
        <end position="305"/>
    </location>
</feature>
<gene>
    <name evidence="3" type="ORF">PGLA2088_LOCUS32122</name>
</gene>
<evidence type="ECO:0000256" key="1">
    <source>
        <dbReference type="SAM" id="Coils"/>
    </source>
</evidence>
<feature type="coiled-coil region" evidence="1">
    <location>
        <begin position="158"/>
        <end position="189"/>
    </location>
</feature>
<feature type="coiled-coil region" evidence="1">
    <location>
        <begin position="214"/>
        <end position="241"/>
    </location>
</feature>
<comment type="caution">
    <text evidence="3">The sequence shown here is derived from an EMBL/GenBank/DDBJ whole genome shotgun (WGS) entry which is preliminary data.</text>
</comment>
<dbReference type="EMBL" id="CAJNNW010029855">
    <property type="protein sequence ID" value="CAE8701709.1"/>
    <property type="molecule type" value="Genomic_DNA"/>
</dbReference>
<evidence type="ECO:0000313" key="3">
    <source>
        <dbReference type="EMBL" id="CAE8701709.1"/>
    </source>
</evidence>
<feature type="region of interest" description="Disordered" evidence="2">
    <location>
        <begin position="387"/>
        <end position="407"/>
    </location>
</feature>
<protein>
    <submittedName>
        <fullName evidence="3">Uncharacterized protein</fullName>
    </submittedName>
</protein>
<proteinExistence type="predicted"/>
<keyword evidence="1" id="KW-0175">Coiled coil</keyword>
<name>A0A813KAD4_POLGL</name>
<evidence type="ECO:0000313" key="4">
    <source>
        <dbReference type="Proteomes" id="UP000626109"/>
    </source>
</evidence>
<evidence type="ECO:0000256" key="2">
    <source>
        <dbReference type="SAM" id="MobiDB-lite"/>
    </source>
</evidence>
<organism evidence="3 4">
    <name type="scientific">Polarella glacialis</name>
    <name type="common">Dinoflagellate</name>
    <dbReference type="NCBI Taxonomy" id="89957"/>
    <lineage>
        <taxon>Eukaryota</taxon>
        <taxon>Sar</taxon>
        <taxon>Alveolata</taxon>
        <taxon>Dinophyceae</taxon>
        <taxon>Suessiales</taxon>
        <taxon>Suessiaceae</taxon>
        <taxon>Polarella</taxon>
    </lineage>
</organism>